<evidence type="ECO:0000313" key="17">
    <source>
        <dbReference type="EMBL" id="KAL2863338.1"/>
    </source>
</evidence>
<evidence type="ECO:0000256" key="2">
    <source>
        <dbReference type="ARBA" id="ARBA00004191"/>
    </source>
</evidence>
<feature type="compositionally biased region" description="Low complexity" evidence="14">
    <location>
        <begin position="441"/>
        <end position="460"/>
    </location>
</feature>
<dbReference type="PROSITE" id="PS51910">
    <property type="entry name" value="GH18_2"/>
    <property type="match status" value="1"/>
</dbReference>
<dbReference type="GeneID" id="98149737"/>
<keyword evidence="6 13" id="KW-0378">Hydrolase</keyword>
<accession>A0ABR4LIU3</accession>
<evidence type="ECO:0000256" key="9">
    <source>
        <dbReference type="ARBA" id="ARBA00023295"/>
    </source>
</evidence>
<comment type="function">
    <text evidence="11">GPI-anchored chitinase involved in the degradation of chitin, a component of the cell walls of fungi and exoskeletal elements of some animals (including worms and arthropods). Required to reshape the cell wall at the sites where cell wall remodeling and/or cell wall maturation actively take place such as sites of conidia formation.</text>
</comment>
<evidence type="ECO:0000256" key="10">
    <source>
        <dbReference type="ARBA" id="ARBA00023326"/>
    </source>
</evidence>
<evidence type="ECO:0000313" key="18">
    <source>
        <dbReference type="Proteomes" id="UP001610432"/>
    </source>
</evidence>
<dbReference type="EC" id="3.2.1.14" evidence="3"/>
<name>A0ABR4LIU3_9EURO</name>
<dbReference type="GO" id="GO:0016787">
    <property type="term" value="F:hydrolase activity"/>
    <property type="evidence" value="ECO:0007669"/>
    <property type="project" value="UniProtKB-KW"/>
</dbReference>
<comment type="catalytic activity">
    <reaction evidence="1">
        <text>Random endo-hydrolysis of N-acetyl-beta-D-glucosaminide (1-&gt;4)-beta-linkages in chitin and chitodextrins.</text>
        <dbReference type="EC" id="3.2.1.14"/>
    </reaction>
</comment>
<dbReference type="PANTHER" id="PTHR45708">
    <property type="entry name" value="ENDOCHITINASE"/>
    <property type="match status" value="1"/>
</dbReference>
<dbReference type="RefSeq" id="XP_070882317.1">
    <property type="nucleotide sequence ID" value="XM_071034665.1"/>
</dbReference>
<proteinExistence type="inferred from homology"/>
<evidence type="ECO:0000256" key="14">
    <source>
        <dbReference type="SAM" id="MobiDB-lite"/>
    </source>
</evidence>
<keyword evidence="18" id="KW-1185">Reference proteome</keyword>
<feature type="domain" description="GH18" evidence="16">
    <location>
        <begin position="30"/>
        <end position="348"/>
    </location>
</feature>
<dbReference type="SUPFAM" id="SSF51445">
    <property type="entry name" value="(Trans)glycosidases"/>
    <property type="match status" value="1"/>
</dbReference>
<dbReference type="Proteomes" id="UP001610432">
    <property type="component" value="Unassembled WGS sequence"/>
</dbReference>
<evidence type="ECO:0000256" key="5">
    <source>
        <dbReference type="ARBA" id="ARBA00022669"/>
    </source>
</evidence>
<protein>
    <recommendedName>
        <fullName evidence="3">chitinase</fullName>
        <ecNumber evidence="3">3.2.1.14</ecNumber>
    </recommendedName>
</protein>
<evidence type="ECO:0000256" key="4">
    <source>
        <dbReference type="ARBA" id="ARBA00022512"/>
    </source>
</evidence>
<evidence type="ECO:0000256" key="12">
    <source>
        <dbReference type="ARBA" id="ARBA00025727"/>
    </source>
</evidence>
<keyword evidence="9 13" id="KW-0326">Glycosidase</keyword>
<dbReference type="Gene3D" id="3.20.20.80">
    <property type="entry name" value="Glycosidases"/>
    <property type="match status" value="1"/>
</dbReference>
<feature type="chain" id="PRO_5046741665" description="chitinase" evidence="15">
    <location>
        <begin position="23"/>
        <end position="479"/>
    </location>
</feature>
<reference evidence="17 18" key="1">
    <citation type="submission" date="2024-07" db="EMBL/GenBank/DDBJ databases">
        <title>Section-level genome sequencing and comparative genomics of Aspergillus sections Usti and Cavernicolus.</title>
        <authorList>
            <consortium name="Lawrence Berkeley National Laboratory"/>
            <person name="Nybo J.L."/>
            <person name="Vesth T.C."/>
            <person name="Theobald S."/>
            <person name="Frisvad J.C."/>
            <person name="Larsen T.O."/>
            <person name="Kjaerboelling I."/>
            <person name="Rothschild-Mancinelli K."/>
            <person name="Lyhne E.K."/>
            <person name="Kogle M.E."/>
            <person name="Barry K."/>
            <person name="Clum A."/>
            <person name="Na H."/>
            <person name="Ledsgaard L."/>
            <person name="Lin J."/>
            <person name="Lipzen A."/>
            <person name="Kuo A."/>
            <person name="Riley R."/>
            <person name="Mondo S."/>
            <person name="Labutti K."/>
            <person name="Haridas S."/>
            <person name="Pangalinan J."/>
            <person name="Salamov A.A."/>
            <person name="Simmons B.A."/>
            <person name="Magnuson J.K."/>
            <person name="Chen J."/>
            <person name="Drula E."/>
            <person name="Henrissat B."/>
            <person name="Wiebenga A."/>
            <person name="Lubbers R.J."/>
            <person name="Gomes A.C."/>
            <person name="Macurrencykelacurrency M.R."/>
            <person name="Stajich J."/>
            <person name="Grigoriev I.V."/>
            <person name="Mortensen U.H."/>
            <person name="De Vries R.P."/>
            <person name="Baker S.E."/>
            <person name="Andersen M.R."/>
        </authorList>
    </citation>
    <scope>NUCLEOTIDE SEQUENCE [LARGE SCALE GENOMIC DNA]</scope>
    <source>
        <strain evidence="17 18">CBS 449.75</strain>
    </source>
</reference>
<feature type="region of interest" description="Disordered" evidence="14">
    <location>
        <begin position="347"/>
        <end position="479"/>
    </location>
</feature>
<feature type="compositionally biased region" description="Acidic residues" evidence="14">
    <location>
        <begin position="391"/>
        <end position="408"/>
    </location>
</feature>
<evidence type="ECO:0000256" key="6">
    <source>
        <dbReference type="ARBA" id="ARBA00022801"/>
    </source>
</evidence>
<dbReference type="EMBL" id="JBFXLQ010000053">
    <property type="protein sequence ID" value="KAL2863338.1"/>
    <property type="molecule type" value="Genomic_DNA"/>
</dbReference>
<keyword evidence="4" id="KW-0964">Secreted</keyword>
<dbReference type="InterPro" id="IPR001579">
    <property type="entry name" value="Glyco_hydro_18_chit_AS"/>
</dbReference>
<evidence type="ECO:0000259" key="16">
    <source>
        <dbReference type="PROSITE" id="PS51910"/>
    </source>
</evidence>
<dbReference type="PANTHER" id="PTHR45708:SF63">
    <property type="entry name" value="III CHITINASE, PUTATIVE (AFU_ORTHOLOGUE AFUA_5G03530)-RELATED"/>
    <property type="match status" value="1"/>
</dbReference>
<dbReference type="PROSITE" id="PS01095">
    <property type="entry name" value="GH18_1"/>
    <property type="match status" value="1"/>
</dbReference>
<keyword evidence="10" id="KW-0624">Polysaccharide degradation</keyword>
<keyword evidence="7" id="KW-0146">Chitin degradation</keyword>
<keyword evidence="4" id="KW-0134">Cell wall</keyword>
<dbReference type="InterPro" id="IPR001223">
    <property type="entry name" value="Glyco_hydro18_cat"/>
</dbReference>
<feature type="signal peptide" evidence="15">
    <location>
        <begin position="1"/>
        <end position="22"/>
    </location>
</feature>
<dbReference type="Pfam" id="PF00704">
    <property type="entry name" value="Glyco_hydro_18"/>
    <property type="match status" value="1"/>
</dbReference>
<dbReference type="CDD" id="cd02877">
    <property type="entry name" value="GH18_hevamine_XipI_class_III"/>
    <property type="match status" value="1"/>
</dbReference>
<evidence type="ECO:0000256" key="11">
    <source>
        <dbReference type="ARBA" id="ARBA00024658"/>
    </source>
</evidence>
<feature type="compositionally biased region" description="Polar residues" evidence="14">
    <location>
        <begin position="418"/>
        <end position="439"/>
    </location>
</feature>
<dbReference type="InterPro" id="IPR045321">
    <property type="entry name" value="Cts1-like"/>
</dbReference>
<sequence length="479" mass="50852">MSFMRRILSLLGGLAVLEGVYAALDLSSNSTVAVYWGQNSFRGTGNLAQQRLGYYCDDPNIDVIILAFLMTINGPGGAPEVDFASSSEKCETFPGTNLKNCPEIGEDITTCQSKGKTILLSIGGATYSEGGFTSTSAAEAGADLIWTTFGPEQAGGRATDTAANAHRPFGSAVLDGFDFDFEAAVSNMGTFATRLRSLADADTSRTYYLTAAPQCPFPDAADKDILNTDASAAIDAVWVQFYNNYCGVNAFTPSSSSGQPAAQNNFNFETWDKWALTESKNKNVRVYLGVPANTGAASTGYVPIGSLEPVIAYSKQFESFGGVMMWDVTQAYGNQGFLPGVKSALGKAGGGAGVQQAPQEDEQTPTLTPTPVAVPQEETQQETQEQTQGETQEETQEETQGETQEETQQETQGETQGPQQSEAEPQQETPVAVTPQASGAPQGSDSQGNQDQGDGQPGQPMNLIPSIMDPNDDLDWVEI</sequence>
<gene>
    <name evidence="17" type="ORF">BJX67DRAFT_390672</name>
</gene>
<comment type="subcellular location">
    <subcellularLocation>
        <location evidence="2">Secreted</location>
        <location evidence="2">Cell wall</location>
    </subcellularLocation>
</comment>
<comment type="caution">
    <text evidence="17">The sequence shown here is derived from an EMBL/GenBank/DDBJ whole genome shotgun (WGS) entry which is preliminary data.</text>
</comment>
<keyword evidence="5" id="KW-0147">Chitin-binding</keyword>
<feature type="compositionally biased region" description="Acidic residues" evidence="14">
    <location>
        <begin position="470"/>
        <end position="479"/>
    </location>
</feature>
<feature type="compositionally biased region" description="Low complexity" evidence="14">
    <location>
        <begin position="364"/>
        <end position="390"/>
    </location>
</feature>
<evidence type="ECO:0000256" key="7">
    <source>
        <dbReference type="ARBA" id="ARBA00023024"/>
    </source>
</evidence>
<evidence type="ECO:0000256" key="15">
    <source>
        <dbReference type="SAM" id="SignalP"/>
    </source>
</evidence>
<evidence type="ECO:0000256" key="1">
    <source>
        <dbReference type="ARBA" id="ARBA00000822"/>
    </source>
</evidence>
<dbReference type="InterPro" id="IPR050542">
    <property type="entry name" value="Glycosyl_Hydrlase18_Chitinase"/>
</dbReference>
<keyword evidence="8" id="KW-0119">Carbohydrate metabolism</keyword>
<organism evidence="17 18">
    <name type="scientific">Aspergillus lucknowensis</name>
    <dbReference type="NCBI Taxonomy" id="176173"/>
    <lineage>
        <taxon>Eukaryota</taxon>
        <taxon>Fungi</taxon>
        <taxon>Dikarya</taxon>
        <taxon>Ascomycota</taxon>
        <taxon>Pezizomycotina</taxon>
        <taxon>Eurotiomycetes</taxon>
        <taxon>Eurotiomycetidae</taxon>
        <taxon>Eurotiales</taxon>
        <taxon>Aspergillaceae</taxon>
        <taxon>Aspergillus</taxon>
        <taxon>Aspergillus subgen. Nidulantes</taxon>
    </lineage>
</organism>
<evidence type="ECO:0000256" key="8">
    <source>
        <dbReference type="ARBA" id="ARBA00023277"/>
    </source>
</evidence>
<dbReference type="InterPro" id="IPR017853">
    <property type="entry name" value="GH"/>
</dbReference>
<evidence type="ECO:0000256" key="13">
    <source>
        <dbReference type="RuleBase" id="RU000489"/>
    </source>
</evidence>
<comment type="similarity">
    <text evidence="12">Belongs to the glycosyl hydrolase 18 family. Chitinase class III subfamily.</text>
</comment>
<keyword evidence="15" id="KW-0732">Signal</keyword>
<evidence type="ECO:0000256" key="3">
    <source>
        <dbReference type="ARBA" id="ARBA00012729"/>
    </source>
</evidence>